<reference evidence="2 3" key="1">
    <citation type="submission" date="2021-01" db="EMBL/GenBank/DDBJ databases">
        <title>Whole genome shotgun sequence of Actinoplanes couchii NBRC 106145.</title>
        <authorList>
            <person name="Komaki H."/>
            <person name="Tamura T."/>
        </authorList>
    </citation>
    <scope>NUCLEOTIDE SEQUENCE [LARGE SCALE GENOMIC DNA]</scope>
    <source>
        <strain evidence="2 3">NBRC 106145</strain>
    </source>
</reference>
<feature type="compositionally biased region" description="Basic residues" evidence="1">
    <location>
        <begin position="463"/>
        <end position="472"/>
    </location>
</feature>
<dbReference type="RefSeq" id="WP_203807148.1">
    <property type="nucleotide sequence ID" value="NZ_BAAAQE010000105.1"/>
</dbReference>
<dbReference type="EMBL" id="BOMG01000105">
    <property type="protein sequence ID" value="GID60281.1"/>
    <property type="molecule type" value="Genomic_DNA"/>
</dbReference>
<gene>
    <name evidence="2" type="ORF">Aco03nite_086850</name>
</gene>
<dbReference type="Proteomes" id="UP000612282">
    <property type="component" value="Unassembled WGS sequence"/>
</dbReference>
<keyword evidence="3" id="KW-1185">Reference proteome</keyword>
<feature type="compositionally biased region" description="Basic and acidic residues" evidence="1">
    <location>
        <begin position="495"/>
        <end position="509"/>
    </location>
</feature>
<feature type="compositionally biased region" description="Polar residues" evidence="1">
    <location>
        <begin position="534"/>
        <end position="547"/>
    </location>
</feature>
<sequence>MSDSNKGLRAIDDPFVAPGPSGVAIRARLKHLTSDDDKVLRLVGEHLGHLASLDLKRRCEDGHDHDSDTWAARKQALTAASSSRWAGSITRATHDQWALSRRCRLAHIQSLESGVRTMKRRLSQPIGEKGTKRAPGGYRSKGEWFQKSRRLAILEHRLDVARADHETGVVHVVRGGRKLLGSRHHLQAADLTESEWRERWQAQRWFLAADGESGKRFGNETIRVTADGQVSIKLPAPLAQMANTDHGRYILTAEVAFAHRGAEWAGRISGNKAVAYRIHLDVSRGRWYLTASWTKPIVKTIPLATARAEGMIGVDTNAGHFAAYHLDRDGNPVGDPRRFHYELTGSADHRDAQIRHAISRLLHWAKRCGVNAIGIENLDFTAEKTREKHGRRKRFRQLIAGIPTGRLKARLISMASEAQLSIVAVDPAYTSQWGGQHWQKPLVTPRRKMSRHDAAGIAIGRRALGHPIRRRTAPPQHHRSDGAGHRTVQAGPGAQEREETRPPATERAHDARRRPGTTGTRETSASKTVRDVRSSGTWHQMSLLDTA</sequence>
<evidence type="ECO:0000313" key="3">
    <source>
        <dbReference type="Proteomes" id="UP000612282"/>
    </source>
</evidence>
<proteinExistence type="predicted"/>
<evidence type="ECO:0000256" key="1">
    <source>
        <dbReference type="SAM" id="MobiDB-lite"/>
    </source>
</evidence>
<protein>
    <submittedName>
        <fullName evidence="2">Transposase</fullName>
    </submittedName>
</protein>
<accession>A0ABQ3XP39</accession>
<evidence type="ECO:0000313" key="2">
    <source>
        <dbReference type="EMBL" id="GID60281.1"/>
    </source>
</evidence>
<organism evidence="2 3">
    <name type="scientific">Actinoplanes couchii</name>
    <dbReference type="NCBI Taxonomy" id="403638"/>
    <lineage>
        <taxon>Bacteria</taxon>
        <taxon>Bacillati</taxon>
        <taxon>Actinomycetota</taxon>
        <taxon>Actinomycetes</taxon>
        <taxon>Micromonosporales</taxon>
        <taxon>Micromonosporaceae</taxon>
        <taxon>Actinoplanes</taxon>
    </lineage>
</organism>
<name>A0ABQ3XP39_9ACTN</name>
<comment type="caution">
    <text evidence="2">The sequence shown here is derived from an EMBL/GenBank/DDBJ whole genome shotgun (WGS) entry which is preliminary data.</text>
</comment>
<feature type="region of interest" description="Disordered" evidence="1">
    <location>
        <begin position="463"/>
        <end position="547"/>
    </location>
</feature>